<dbReference type="Proteomes" id="UP000286268">
    <property type="component" value="Chromosome"/>
</dbReference>
<organism evidence="3 4">
    <name type="scientific">Clostridium manihotivorum</name>
    <dbReference type="NCBI Taxonomy" id="2320868"/>
    <lineage>
        <taxon>Bacteria</taxon>
        <taxon>Bacillati</taxon>
        <taxon>Bacillota</taxon>
        <taxon>Clostridia</taxon>
        <taxon>Eubacteriales</taxon>
        <taxon>Clostridiaceae</taxon>
        <taxon>Clostridium</taxon>
    </lineage>
</organism>
<dbReference type="PROSITE" id="PS51257">
    <property type="entry name" value="PROKAR_LIPOPROTEIN"/>
    <property type="match status" value="1"/>
</dbReference>
<evidence type="ECO:0000313" key="3">
    <source>
        <dbReference type="EMBL" id="QAA30481.1"/>
    </source>
</evidence>
<feature type="compositionally biased region" description="Low complexity" evidence="1">
    <location>
        <begin position="46"/>
        <end position="72"/>
    </location>
</feature>
<dbReference type="KEGG" id="cmah:C1I91_01695"/>
<feature type="chain" id="PRO_5038569098" description="Lipoprotein" evidence="2">
    <location>
        <begin position="23"/>
        <end position="219"/>
    </location>
</feature>
<accession>A0A3R5QVH5</accession>
<dbReference type="RefSeq" id="WP_128210933.1">
    <property type="nucleotide sequence ID" value="NZ_CP025746.1"/>
</dbReference>
<feature type="compositionally biased region" description="Basic and acidic residues" evidence="1">
    <location>
        <begin position="27"/>
        <end position="45"/>
    </location>
</feature>
<protein>
    <recommendedName>
        <fullName evidence="5">Lipoprotein</fullName>
    </recommendedName>
</protein>
<reference evidence="3 4" key="1">
    <citation type="submission" date="2018-01" db="EMBL/GenBank/DDBJ databases">
        <title>Genome Sequencing and Assembly of Anaerobacter polyendosporus strain CT4.</title>
        <authorList>
            <person name="Tachaapaikoon C."/>
            <person name="Sutheeworapong S."/>
            <person name="Jenjaroenpun P."/>
            <person name="Wongsurawat T."/>
            <person name="Nookeaw I."/>
            <person name="Cheawchanlertfa P."/>
            <person name="Kosugi A."/>
            <person name="Cheevadhanarak S."/>
            <person name="Ratanakhanokchai K."/>
        </authorList>
    </citation>
    <scope>NUCLEOTIDE SEQUENCE [LARGE SCALE GENOMIC DNA]</scope>
    <source>
        <strain evidence="3 4">CT4</strain>
    </source>
</reference>
<gene>
    <name evidence="3" type="ORF">C1I91_01695</name>
</gene>
<dbReference type="EMBL" id="CP025746">
    <property type="protein sequence ID" value="QAA30481.1"/>
    <property type="molecule type" value="Genomic_DNA"/>
</dbReference>
<evidence type="ECO:0008006" key="5">
    <source>
        <dbReference type="Google" id="ProtNLM"/>
    </source>
</evidence>
<name>A0A3R5QVH5_9CLOT</name>
<evidence type="ECO:0000256" key="1">
    <source>
        <dbReference type="SAM" id="MobiDB-lite"/>
    </source>
</evidence>
<proteinExistence type="predicted"/>
<keyword evidence="4" id="KW-1185">Reference proteome</keyword>
<evidence type="ECO:0000313" key="4">
    <source>
        <dbReference type="Proteomes" id="UP000286268"/>
    </source>
</evidence>
<dbReference type="AlphaFoldDB" id="A0A3R5QVH5"/>
<sequence>MKKQFILVTLCVAMVLSLSGCSKSVKHEAKSEAKTTVETKKDDSNSKTSTNSASSDSSTSTSSSSSSSTASNGGITVINEGEDAELKYEKGKYKEIDEAFSIAKDYYLNGINAVSSKVVSNEYDDSKDDADKWSAVPLTDKEKKNLDLNYQSFKNQVPDKVQEISLDSYSWEKVAGGNPKYIVDITLRLVIKTDKGDSYSTSCYVTAINKNGDIKINIK</sequence>
<feature type="region of interest" description="Disordered" evidence="1">
    <location>
        <begin position="27"/>
        <end position="76"/>
    </location>
</feature>
<keyword evidence="2" id="KW-0732">Signal</keyword>
<evidence type="ECO:0000256" key="2">
    <source>
        <dbReference type="SAM" id="SignalP"/>
    </source>
</evidence>
<feature type="signal peptide" evidence="2">
    <location>
        <begin position="1"/>
        <end position="22"/>
    </location>
</feature>